<gene>
    <name evidence="2" type="ORF">GSCOC_T00009937001</name>
</gene>
<dbReference type="InParanoid" id="A0A068VDM8"/>
<organism evidence="2 3">
    <name type="scientific">Coffea canephora</name>
    <name type="common">Robusta coffee</name>
    <dbReference type="NCBI Taxonomy" id="49390"/>
    <lineage>
        <taxon>Eukaryota</taxon>
        <taxon>Viridiplantae</taxon>
        <taxon>Streptophyta</taxon>
        <taxon>Embryophyta</taxon>
        <taxon>Tracheophyta</taxon>
        <taxon>Spermatophyta</taxon>
        <taxon>Magnoliopsida</taxon>
        <taxon>eudicotyledons</taxon>
        <taxon>Gunneridae</taxon>
        <taxon>Pentapetalae</taxon>
        <taxon>asterids</taxon>
        <taxon>lamiids</taxon>
        <taxon>Gentianales</taxon>
        <taxon>Rubiaceae</taxon>
        <taxon>Ixoroideae</taxon>
        <taxon>Gardenieae complex</taxon>
        <taxon>Bertiereae - Coffeeae clade</taxon>
        <taxon>Coffeeae</taxon>
        <taxon>Coffea</taxon>
    </lineage>
</organism>
<dbReference type="Gramene" id="CDP18945">
    <property type="protein sequence ID" value="CDP18945"/>
    <property type="gene ID" value="GSCOC_T00009937001"/>
</dbReference>
<protein>
    <submittedName>
        <fullName evidence="2">DH200=94 genomic scaffold, scaffold_309</fullName>
    </submittedName>
</protein>
<accession>A0A068VDM8</accession>
<dbReference type="AlphaFoldDB" id="A0A068VDM8"/>
<dbReference type="Proteomes" id="UP000295252">
    <property type="component" value="Unassembled WGS sequence"/>
</dbReference>
<name>A0A068VDM8_COFCA</name>
<evidence type="ECO:0000313" key="3">
    <source>
        <dbReference type="Proteomes" id="UP000295252"/>
    </source>
</evidence>
<reference evidence="3" key="1">
    <citation type="journal article" date="2014" name="Science">
        <title>The coffee genome provides insight into the convergent evolution of caffeine biosynthesis.</title>
        <authorList>
            <person name="Denoeud F."/>
            <person name="Carretero-Paulet L."/>
            <person name="Dereeper A."/>
            <person name="Droc G."/>
            <person name="Guyot R."/>
            <person name="Pietrella M."/>
            <person name="Zheng C."/>
            <person name="Alberti A."/>
            <person name="Anthony F."/>
            <person name="Aprea G."/>
            <person name="Aury J.M."/>
            <person name="Bento P."/>
            <person name="Bernard M."/>
            <person name="Bocs S."/>
            <person name="Campa C."/>
            <person name="Cenci A."/>
            <person name="Combes M.C."/>
            <person name="Crouzillat D."/>
            <person name="Da Silva C."/>
            <person name="Daddiego L."/>
            <person name="De Bellis F."/>
            <person name="Dussert S."/>
            <person name="Garsmeur O."/>
            <person name="Gayraud T."/>
            <person name="Guignon V."/>
            <person name="Jahn K."/>
            <person name="Jamilloux V."/>
            <person name="Joet T."/>
            <person name="Labadie K."/>
            <person name="Lan T."/>
            <person name="Leclercq J."/>
            <person name="Lepelley M."/>
            <person name="Leroy T."/>
            <person name="Li L.T."/>
            <person name="Librado P."/>
            <person name="Lopez L."/>
            <person name="Munoz A."/>
            <person name="Noel B."/>
            <person name="Pallavicini A."/>
            <person name="Perrotta G."/>
            <person name="Poncet V."/>
            <person name="Pot D."/>
            <person name="Priyono X."/>
            <person name="Rigoreau M."/>
            <person name="Rouard M."/>
            <person name="Rozas J."/>
            <person name="Tranchant-Dubreuil C."/>
            <person name="VanBuren R."/>
            <person name="Zhang Q."/>
            <person name="Andrade A.C."/>
            <person name="Argout X."/>
            <person name="Bertrand B."/>
            <person name="de Kochko A."/>
            <person name="Graziosi G."/>
            <person name="Henry R.J."/>
            <person name="Jayarama X."/>
            <person name="Ming R."/>
            <person name="Nagai C."/>
            <person name="Rounsley S."/>
            <person name="Sankoff D."/>
            <person name="Giuliano G."/>
            <person name="Albert V.A."/>
            <person name="Wincker P."/>
            <person name="Lashermes P."/>
        </authorList>
    </citation>
    <scope>NUCLEOTIDE SEQUENCE [LARGE SCALE GENOMIC DNA]</scope>
    <source>
        <strain evidence="3">cv. DH200-94</strain>
    </source>
</reference>
<dbReference type="EMBL" id="HG739393">
    <property type="protein sequence ID" value="CDP18945.1"/>
    <property type="molecule type" value="Genomic_DNA"/>
</dbReference>
<feature type="signal peptide" evidence="1">
    <location>
        <begin position="1"/>
        <end position="22"/>
    </location>
</feature>
<evidence type="ECO:0000256" key="1">
    <source>
        <dbReference type="SAM" id="SignalP"/>
    </source>
</evidence>
<keyword evidence="3" id="KW-1185">Reference proteome</keyword>
<sequence>MILKLMISAILFSPLPCPPISTLSLPPLLFSTSGHPRIPSPHPSYFPPFLVTSEKKKNHQITPTRLHRSFMWPYHKGTRAQGKEGVWYLYLEI</sequence>
<feature type="chain" id="PRO_5001655824" evidence="1">
    <location>
        <begin position="23"/>
        <end position="93"/>
    </location>
</feature>
<evidence type="ECO:0000313" key="2">
    <source>
        <dbReference type="EMBL" id="CDP18945.1"/>
    </source>
</evidence>
<proteinExistence type="predicted"/>
<keyword evidence="1" id="KW-0732">Signal</keyword>